<dbReference type="Pfam" id="PF17316">
    <property type="entry name" value="Perilipin_2"/>
    <property type="match status" value="1"/>
</dbReference>
<evidence type="ECO:0000256" key="1">
    <source>
        <dbReference type="SAM" id="MobiDB-lite"/>
    </source>
</evidence>
<dbReference type="AlphaFoldDB" id="A0AAN8A6W4"/>
<dbReference type="EMBL" id="JAWIZZ010000047">
    <property type="protein sequence ID" value="KAK5779552.1"/>
    <property type="molecule type" value="Genomic_DNA"/>
</dbReference>
<organism evidence="2 3">
    <name type="scientific">Arxiozyma heterogenica</name>
    <dbReference type="NCBI Taxonomy" id="278026"/>
    <lineage>
        <taxon>Eukaryota</taxon>
        <taxon>Fungi</taxon>
        <taxon>Dikarya</taxon>
        <taxon>Ascomycota</taxon>
        <taxon>Saccharomycotina</taxon>
        <taxon>Saccharomycetes</taxon>
        <taxon>Saccharomycetales</taxon>
        <taxon>Saccharomycetaceae</taxon>
        <taxon>Arxiozyma</taxon>
    </lineage>
</organism>
<feature type="compositionally biased region" description="Low complexity" evidence="1">
    <location>
        <begin position="11"/>
        <end position="21"/>
    </location>
</feature>
<proteinExistence type="predicted"/>
<name>A0AAN8A6W4_9SACH</name>
<sequence length="313" mass="35818">MSKKTHSHNSNTIKNKINTNTEPPTNGSVGTVPIINPEFQYSMTSSNTYNAVQNTDKKHHSATLNEISKYPIVKDTLNRLNNLPLFKKLYNQTLVISENIWKSNNFLQSNNFIQNIFQKILTFLTKLDNLLAILIFNKGIDNFIDTLNNKKNGTFGIWILWFFIDYLANCSNHILKELVMKPLNLSYNTKPPATSFSSDNTINSNNTLPHLTELTSTTLNLSKDIQNKVHNDILEPTKDNIKKHFDLYIKPTVDQAKETYKTVSDKYEAKLKENDKSIPKTIYSTGLDIGNETIEKLNKFTHKNKVEISTTKD</sequence>
<protein>
    <submittedName>
        <fullName evidence="2">Uncharacterized protein</fullName>
    </submittedName>
</protein>
<gene>
    <name evidence="2" type="ORF">RI543_003444</name>
</gene>
<dbReference type="Proteomes" id="UP001306508">
    <property type="component" value="Unassembled WGS sequence"/>
</dbReference>
<feature type="region of interest" description="Disordered" evidence="1">
    <location>
        <begin position="1"/>
        <end position="27"/>
    </location>
</feature>
<accession>A0AAN8A6W4</accession>
<evidence type="ECO:0000313" key="2">
    <source>
        <dbReference type="EMBL" id="KAK5779552.1"/>
    </source>
</evidence>
<reference evidence="3" key="1">
    <citation type="submission" date="2023-07" db="EMBL/GenBank/DDBJ databases">
        <title>A draft genome of Kazachstania heterogenica Y-27499.</title>
        <authorList>
            <person name="Donic C."/>
            <person name="Kralova J.S."/>
            <person name="Fidel L."/>
            <person name="Ben-Dor S."/>
            <person name="Jung S."/>
        </authorList>
    </citation>
    <scope>NUCLEOTIDE SEQUENCE [LARGE SCALE GENOMIC DNA]</scope>
    <source>
        <strain evidence="3">Y27499</strain>
    </source>
</reference>
<evidence type="ECO:0000313" key="3">
    <source>
        <dbReference type="Proteomes" id="UP001306508"/>
    </source>
</evidence>
<keyword evidence="3" id="KW-1185">Reference proteome</keyword>
<comment type="caution">
    <text evidence="2">The sequence shown here is derived from an EMBL/GenBank/DDBJ whole genome shotgun (WGS) entry which is preliminary data.</text>
</comment>